<organism evidence="2 3">
    <name type="scientific">Paenibacillus albiflavus</name>
    <dbReference type="NCBI Taxonomy" id="2545760"/>
    <lineage>
        <taxon>Bacteria</taxon>
        <taxon>Bacillati</taxon>
        <taxon>Bacillota</taxon>
        <taxon>Bacilli</taxon>
        <taxon>Bacillales</taxon>
        <taxon>Paenibacillaceae</taxon>
        <taxon>Paenibacillus</taxon>
    </lineage>
</organism>
<dbReference type="PROSITE" id="PS51186">
    <property type="entry name" value="GNAT"/>
    <property type="match status" value="1"/>
</dbReference>
<gene>
    <name evidence="2" type="ORF">E0485_01345</name>
</gene>
<dbReference type="EMBL" id="SKFG01000001">
    <property type="protein sequence ID" value="TCZ80957.1"/>
    <property type="molecule type" value="Genomic_DNA"/>
</dbReference>
<dbReference type="InterPro" id="IPR000182">
    <property type="entry name" value="GNAT_dom"/>
</dbReference>
<dbReference type="OrthoDB" id="9127144at2"/>
<evidence type="ECO:0000259" key="1">
    <source>
        <dbReference type="PROSITE" id="PS51186"/>
    </source>
</evidence>
<dbReference type="Proteomes" id="UP000295418">
    <property type="component" value="Unassembled WGS sequence"/>
</dbReference>
<keyword evidence="2" id="KW-0808">Transferase</keyword>
<dbReference type="Gene3D" id="3.40.630.30">
    <property type="match status" value="1"/>
</dbReference>
<accession>A0A4R4EMB3</accession>
<dbReference type="GO" id="GO:0016747">
    <property type="term" value="F:acyltransferase activity, transferring groups other than amino-acyl groups"/>
    <property type="evidence" value="ECO:0007669"/>
    <property type="project" value="InterPro"/>
</dbReference>
<dbReference type="AlphaFoldDB" id="A0A4R4EMB3"/>
<name>A0A4R4EMB3_9BACL</name>
<dbReference type="PANTHER" id="PTHR43617">
    <property type="entry name" value="L-AMINO ACID N-ACETYLTRANSFERASE"/>
    <property type="match status" value="1"/>
</dbReference>
<sequence>MGITLKPVSIENWYACTKLKVKTEQLNVFPAPVVYWIAESKYVDDFELRAVYCEEDVVGFIVFCMKPDTDDNHWIPAIMIDEKHQGKGYGKTAMELLIELMRTSNCKRIMIGHRPNNQIASNLYESLGFKKASEEVVDGEVIRLLQII</sequence>
<feature type="domain" description="N-acetyltransferase" evidence="1">
    <location>
        <begin position="3"/>
        <end position="148"/>
    </location>
</feature>
<evidence type="ECO:0000313" key="2">
    <source>
        <dbReference type="EMBL" id="TCZ80957.1"/>
    </source>
</evidence>
<dbReference type="PANTHER" id="PTHR43617:SF34">
    <property type="entry name" value="PUTATIVE-RELATED"/>
    <property type="match status" value="1"/>
</dbReference>
<dbReference type="Pfam" id="PF00583">
    <property type="entry name" value="Acetyltransf_1"/>
    <property type="match status" value="1"/>
</dbReference>
<keyword evidence="3" id="KW-1185">Reference proteome</keyword>
<dbReference type="CDD" id="cd04301">
    <property type="entry name" value="NAT_SF"/>
    <property type="match status" value="1"/>
</dbReference>
<protein>
    <submittedName>
        <fullName evidence="2">GNAT family N-acetyltransferase</fullName>
    </submittedName>
</protein>
<evidence type="ECO:0000313" key="3">
    <source>
        <dbReference type="Proteomes" id="UP000295418"/>
    </source>
</evidence>
<dbReference type="SUPFAM" id="SSF55729">
    <property type="entry name" value="Acyl-CoA N-acyltransferases (Nat)"/>
    <property type="match status" value="1"/>
</dbReference>
<proteinExistence type="predicted"/>
<dbReference type="RefSeq" id="WP_132415772.1">
    <property type="nucleotide sequence ID" value="NZ_SKFG01000001.1"/>
</dbReference>
<dbReference type="InterPro" id="IPR016181">
    <property type="entry name" value="Acyl_CoA_acyltransferase"/>
</dbReference>
<reference evidence="2 3" key="1">
    <citation type="submission" date="2019-03" db="EMBL/GenBank/DDBJ databases">
        <authorList>
            <person name="Kim M.K.M."/>
        </authorList>
    </citation>
    <scope>NUCLEOTIDE SEQUENCE [LARGE SCALE GENOMIC DNA]</scope>
    <source>
        <strain evidence="2 3">18JY21-1</strain>
    </source>
</reference>
<dbReference type="InterPro" id="IPR050276">
    <property type="entry name" value="MshD_Acetyltransferase"/>
</dbReference>
<comment type="caution">
    <text evidence="2">The sequence shown here is derived from an EMBL/GenBank/DDBJ whole genome shotgun (WGS) entry which is preliminary data.</text>
</comment>